<sequence>MATVKRRLYSTKAQTVESSEPTFLVQNILTILISAHVLITAVLLGIGIYAFSKCDVNLIVQYFAGITPVIAGIYLGFCLLSCFLQSFGSTNRIAFITLALLTFIVAALVVTVESTSLYCLRQSISYIARRSPFCQNFHSTMNICNWSRTSSSSGISGGDHDSAAPVDDDGTALLKLMTTSSRSTFTSTTSGGFSTLNSAGNGDDGNEKSAYILGQPVFLAAGRCIIIGQTRNAEVANKNRDLNEQLSAPNAQDEHFYENRKQECLMQYLTSSGKKTVDTKEKIATATKIVGTKSPTDVSPSTSSTGKKNEFTKDLQTKNASKGTPAAAAAK</sequence>
<feature type="transmembrane region" description="Helical" evidence="2">
    <location>
        <begin position="63"/>
        <end position="87"/>
    </location>
</feature>
<keyword evidence="2" id="KW-0812">Transmembrane</keyword>
<proteinExistence type="predicted"/>
<keyword evidence="3" id="KW-1185">Reference proteome</keyword>
<feature type="compositionally biased region" description="Basic and acidic residues" evidence="1">
    <location>
        <begin position="307"/>
        <end position="316"/>
    </location>
</feature>
<reference evidence="4" key="1">
    <citation type="submission" date="2022-11" db="UniProtKB">
        <authorList>
            <consortium name="WormBaseParasite"/>
        </authorList>
    </citation>
    <scope>IDENTIFICATION</scope>
</reference>
<protein>
    <submittedName>
        <fullName evidence="4">Tetraspanin</fullName>
    </submittedName>
</protein>
<feature type="transmembrane region" description="Helical" evidence="2">
    <location>
        <begin position="93"/>
        <end position="120"/>
    </location>
</feature>
<accession>A0A915L027</accession>
<keyword evidence="2" id="KW-0472">Membrane</keyword>
<evidence type="ECO:0000256" key="1">
    <source>
        <dbReference type="SAM" id="MobiDB-lite"/>
    </source>
</evidence>
<evidence type="ECO:0000313" key="3">
    <source>
        <dbReference type="Proteomes" id="UP000887565"/>
    </source>
</evidence>
<feature type="region of interest" description="Disordered" evidence="1">
    <location>
        <begin position="290"/>
        <end position="331"/>
    </location>
</feature>
<evidence type="ECO:0000313" key="4">
    <source>
        <dbReference type="WBParaSite" id="nRc.2.0.1.t44054-RA"/>
    </source>
</evidence>
<feature type="transmembrane region" description="Helical" evidence="2">
    <location>
        <begin position="28"/>
        <end position="51"/>
    </location>
</feature>
<dbReference type="AlphaFoldDB" id="A0A915L027"/>
<dbReference type="Proteomes" id="UP000887565">
    <property type="component" value="Unplaced"/>
</dbReference>
<evidence type="ECO:0000256" key="2">
    <source>
        <dbReference type="SAM" id="Phobius"/>
    </source>
</evidence>
<name>A0A915L027_ROMCU</name>
<dbReference type="WBParaSite" id="nRc.2.0.1.t44054-RA">
    <property type="protein sequence ID" value="nRc.2.0.1.t44054-RA"/>
    <property type="gene ID" value="nRc.2.0.1.g44054"/>
</dbReference>
<feature type="compositionally biased region" description="Low complexity" evidence="1">
    <location>
        <begin position="292"/>
        <end position="305"/>
    </location>
</feature>
<organism evidence="3 4">
    <name type="scientific">Romanomermis culicivorax</name>
    <name type="common">Nematode worm</name>
    <dbReference type="NCBI Taxonomy" id="13658"/>
    <lineage>
        <taxon>Eukaryota</taxon>
        <taxon>Metazoa</taxon>
        <taxon>Ecdysozoa</taxon>
        <taxon>Nematoda</taxon>
        <taxon>Enoplea</taxon>
        <taxon>Dorylaimia</taxon>
        <taxon>Mermithida</taxon>
        <taxon>Mermithoidea</taxon>
        <taxon>Mermithidae</taxon>
        <taxon>Romanomermis</taxon>
    </lineage>
</organism>
<keyword evidence="2" id="KW-1133">Transmembrane helix</keyword>